<evidence type="ECO:0000256" key="2">
    <source>
        <dbReference type="ARBA" id="ARBA00022475"/>
    </source>
</evidence>
<dbReference type="GO" id="GO:0006824">
    <property type="term" value="P:cobalt ion transport"/>
    <property type="evidence" value="ECO:0007669"/>
    <property type="project" value="InterPro"/>
</dbReference>
<feature type="transmembrane region" description="Helical" evidence="6">
    <location>
        <begin position="161"/>
        <end position="182"/>
    </location>
</feature>
<organism evidence="7 8">
    <name type="scientific">Sedimentibacter hydroxybenzoicus DSM 7310</name>
    <dbReference type="NCBI Taxonomy" id="1123245"/>
    <lineage>
        <taxon>Bacteria</taxon>
        <taxon>Bacillati</taxon>
        <taxon>Bacillota</taxon>
        <taxon>Tissierellia</taxon>
        <taxon>Sedimentibacter</taxon>
    </lineage>
</organism>
<evidence type="ECO:0000256" key="3">
    <source>
        <dbReference type="ARBA" id="ARBA00022692"/>
    </source>
</evidence>
<keyword evidence="5 6" id="KW-0472">Membrane</keyword>
<feature type="transmembrane region" description="Helical" evidence="6">
    <location>
        <begin position="194"/>
        <end position="212"/>
    </location>
</feature>
<dbReference type="RefSeq" id="WP_179238736.1">
    <property type="nucleotide sequence ID" value="NZ_JACBNQ010000016.1"/>
</dbReference>
<feature type="transmembrane region" description="Helical" evidence="6">
    <location>
        <begin position="122"/>
        <end position="140"/>
    </location>
</feature>
<dbReference type="AlphaFoldDB" id="A0A974BKK9"/>
<dbReference type="InterPro" id="IPR003339">
    <property type="entry name" value="ABC/ECF_trnsptr_transmembrane"/>
</dbReference>
<name>A0A974BKK9_SEDHY</name>
<evidence type="ECO:0000256" key="4">
    <source>
        <dbReference type="ARBA" id="ARBA00022989"/>
    </source>
</evidence>
<protein>
    <submittedName>
        <fullName evidence="7">Cobalt ECF transporter T component CbiQ</fullName>
    </submittedName>
</protein>
<dbReference type="CDD" id="cd16914">
    <property type="entry name" value="EcfT"/>
    <property type="match status" value="1"/>
</dbReference>
<feature type="transmembrane region" description="Helical" evidence="6">
    <location>
        <begin position="66"/>
        <end position="87"/>
    </location>
</feature>
<keyword evidence="4 6" id="KW-1133">Transmembrane helix</keyword>
<comment type="subcellular location">
    <subcellularLocation>
        <location evidence="1">Cell membrane</location>
        <topology evidence="1">Multi-pass membrane protein</topology>
    </subcellularLocation>
</comment>
<evidence type="ECO:0000256" key="5">
    <source>
        <dbReference type="ARBA" id="ARBA00023136"/>
    </source>
</evidence>
<evidence type="ECO:0000313" key="7">
    <source>
        <dbReference type="EMBL" id="NYB75030.1"/>
    </source>
</evidence>
<proteinExistence type="predicted"/>
<dbReference type="InterPro" id="IPR012809">
    <property type="entry name" value="ECF_CbiQ"/>
</dbReference>
<reference evidence="7" key="1">
    <citation type="submission" date="2020-07" db="EMBL/GenBank/DDBJ databases">
        <title>Genomic analysis of a strain of Sedimentibacter Hydroxybenzoicus DSM7310.</title>
        <authorList>
            <person name="Ma S."/>
        </authorList>
    </citation>
    <scope>NUCLEOTIDE SEQUENCE</scope>
    <source>
        <strain evidence="7">DSM 7310</strain>
    </source>
</reference>
<dbReference type="Pfam" id="PF02361">
    <property type="entry name" value="CbiQ"/>
    <property type="match status" value="1"/>
</dbReference>
<sequence>MLIIDRFAYTNKFCNSNPYFKVTISFLLILLSIISSNIYFLCLMIAGIVLTTIFGAGIPKQSYAKMIAAPAVYLLISIFTIVFTFGFSDKAYTEGFIYFKQFHVLNFYIGLAEGAVKNGLTLGLRALSGIAGMYFLILTTPCSQQIKVMKKAKLPPVFIELYVLTYRFIAIFFEEAILIHTAQKMKFGYDGYKNSMNSLAVLIKILFVRIMMRFKDMESILELKHFDGNFYVD</sequence>
<dbReference type="EMBL" id="JACBNQ010000016">
    <property type="protein sequence ID" value="NYB75030.1"/>
    <property type="molecule type" value="Genomic_DNA"/>
</dbReference>
<keyword evidence="8" id="KW-1185">Reference proteome</keyword>
<evidence type="ECO:0000256" key="1">
    <source>
        <dbReference type="ARBA" id="ARBA00004651"/>
    </source>
</evidence>
<dbReference type="GO" id="GO:0043190">
    <property type="term" value="C:ATP-binding cassette (ABC) transporter complex"/>
    <property type="evidence" value="ECO:0007669"/>
    <property type="project" value="InterPro"/>
</dbReference>
<keyword evidence="2" id="KW-1003">Cell membrane</keyword>
<dbReference type="PANTHER" id="PTHR43723:SF1">
    <property type="entry name" value="COBALT TRANSPORT PROTEIN CBIQ"/>
    <property type="match status" value="1"/>
</dbReference>
<feature type="transmembrane region" description="Helical" evidence="6">
    <location>
        <begin position="26"/>
        <end position="54"/>
    </location>
</feature>
<dbReference type="NCBIfam" id="TIGR02454">
    <property type="entry name" value="ECF_T_CbiQ"/>
    <property type="match status" value="1"/>
</dbReference>
<comment type="caution">
    <text evidence="7">The sequence shown here is derived from an EMBL/GenBank/DDBJ whole genome shotgun (WGS) entry which is preliminary data.</text>
</comment>
<dbReference type="PANTHER" id="PTHR43723">
    <property type="entry name" value="COBALT TRANSPORT PROTEIN CBIQ"/>
    <property type="match status" value="1"/>
</dbReference>
<evidence type="ECO:0000313" key="8">
    <source>
        <dbReference type="Proteomes" id="UP000611629"/>
    </source>
</evidence>
<dbReference type="Proteomes" id="UP000611629">
    <property type="component" value="Unassembled WGS sequence"/>
</dbReference>
<evidence type="ECO:0000256" key="6">
    <source>
        <dbReference type="SAM" id="Phobius"/>
    </source>
</evidence>
<dbReference type="InterPro" id="IPR052770">
    <property type="entry name" value="Cobalt_transport_CbiQ"/>
</dbReference>
<gene>
    <name evidence="7" type="primary">cbiQ</name>
    <name evidence="7" type="ORF">HZF24_12855</name>
</gene>
<keyword evidence="3 6" id="KW-0812">Transmembrane</keyword>
<accession>A0A974BKK9</accession>